<dbReference type="HOGENOM" id="CLU_001265_59_9_4"/>
<feature type="transmembrane region" description="Helical" evidence="4">
    <location>
        <begin position="290"/>
        <end position="308"/>
    </location>
</feature>
<evidence type="ECO:0000256" key="2">
    <source>
        <dbReference type="ARBA" id="ARBA00022989"/>
    </source>
</evidence>
<evidence type="ECO:0000313" key="6">
    <source>
        <dbReference type="EMBL" id="EFG31024.1"/>
    </source>
</evidence>
<keyword evidence="7" id="KW-1185">Reference proteome</keyword>
<dbReference type="GO" id="GO:0022857">
    <property type="term" value="F:transmembrane transporter activity"/>
    <property type="evidence" value="ECO:0007669"/>
    <property type="project" value="InterPro"/>
</dbReference>
<dbReference type="KEGG" id="smur:BWP33_04830"/>
<proteinExistence type="predicted"/>
<dbReference type="PANTHER" id="PTHR11360:SF284">
    <property type="entry name" value="EG:103B4.3 PROTEIN-RELATED"/>
    <property type="match status" value="1"/>
</dbReference>
<keyword evidence="1 4" id="KW-0812">Transmembrane</keyword>
<feature type="transmembrane region" description="Helical" evidence="4">
    <location>
        <begin position="225"/>
        <end position="244"/>
    </location>
</feature>
<feature type="transmembrane region" description="Helical" evidence="4">
    <location>
        <begin position="380"/>
        <end position="399"/>
    </location>
</feature>
<organism evidence="6 7">
    <name type="scientific">Simonsiella muelleri ATCC 29453</name>
    <dbReference type="NCBI Taxonomy" id="641147"/>
    <lineage>
        <taxon>Bacteria</taxon>
        <taxon>Pseudomonadati</taxon>
        <taxon>Pseudomonadota</taxon>
        <taxon>Betaproteobacteria</taxon>
        <taxon>Neisseriales</taxon>
        <taxon>Neisseriaceae</taxon>
        <taxon>Simonsiella</taxon>
    </lineage>
</organism>
<reference evidence="6 7" key="2">
    <citation type="submission" date="2011-10" db="EMBL/GenBank/DDBJ databases">
        <title>The Genome Sequence of Simonsiella muelleri ATCC 29453.</title>
        <authorList>
            <consortium name="The Broad Institute Genome Sequencing Platform"/>
            <consortium name="The Broad Institute Genome Sequencing Center for Infectious Disease"/>
            <person name="Earl A."/>
            <person name="Ward D."/>
            <person name="Feldgarden M."/>
            <person name="Gevers D."/>
            <person name="Izard J."/>
            <person name="Baranova O.V."/>
            <person name="Blanton J.M."/>
            <person name="Tanner A.C."/>
            <person name="Dewhirst F."/>
            <person name="Young S.K."/>
            <person name="Zeng Q."/>
            <person name="Gargeya S."/>
            <person name="Fitzgerald M."/>
            <person name="Haas B."/>
            <person name="Abouelleil A."/>
            <person name="Alvarado L."/>
            <person name="Arachchi H.M."/>
            <person name="Berlin A."/>
            <person name="Brown A."/>
            <person name="Chapman S.B."/>
            <person name="Chen Z."/>
            <person name="Dunbar C."/>
            <person name="Freedman E."/>
            <person name="Gearin G."/>
            <person name="Goldberg J."/>
            <person name="Griggs A."/>
            <person name="Gujja S."/>
            <person name="Heiman D."/>
            <person name="Howarth C."/>
            <person name="Larson L."/>
            <person name="Lui A."/>
            <person name="MacDonald P.J.P."/>
            <person name="Montmayeur A."/>
            <person name="Murphy C."/>
            <person name="Neiman D."/>
            <person name="Pearson M."/>
            <person name="Priest M."/>
            <person name="Roberts A."/>
            <person name="Saif S."/>
            <person name="Shea T."/>
            <person name="Shenoy N."/>
            <person name="Sisk P."/>
            <person name="Stolte C."/>
            <person name="Sykes S."/>
            <person name="Wortman J."/>
            <person name="Nusbaum C."/>
            <person name="Birren B."/>
        </authorList>
    </citation>
    <scope>NUCLEOTIDE SEQUENCE [LARGE SCALE GENOMIC DNA]</scope>
    <source>
        <strain evidence="6 7">ATCC 29453</strain>
    </source>
</reference>
<dbReference type="Gene3D" id="1.20.1250.20">
    <property type="entry name" value="MFS general substrate transporter like domains"/>
    <property type="match status" value="1"/>
</dbReference>
<dbReference type="SUPFAM" id="SSF103473">
    <property type="entry name" value="MFS general substrate transporter"/>
    <property type="match status" value="1"/>
</dbReference>
<feature type="domain" description="Major facilitator superfamily (MFS) profile" evidence="5">
    <location>
        <begin position="11"/>
        <end position="404"/>
    </location>
</feature>
<evidence type="ECO:0000313" key="7">
    <source>
        <dbReference type="Proteomes" id="UP000017813"/>
    </source>
</evidence>
<gene>
    <name evidence="6" type="ORF">HMPREF9021_01252</name>
</gene>
<feature type="transmembrane region" description="Helical" evidence="4">
    <location>
        <begin position="172"/>
        <end position="191"/>
    </location>
</feature>
<dbReference type="InterPro" id="IPR050327">
    <property type="entry name" value="Proton-linked_MCT"/>
</dbReference>
<dbReference type="CDD" id="cd17355">
    <property type="entry name" value="MFS_YcxA_like"/>
    <property type="match status" value="1"/>
</dbReference>
<feature type="transmembrane region" description="Helical" evidence="4">
    <location>
        <begin position="140"/>
        <end position="160"/>
    </location>
</feature>
<evidence type="ECO:0000256" key="1">
    <source>
        <dbReference type="ARBA" id="ARBA00022692"/>
    </source>
</evidence>
<keyword evidence="3 4" id="KW-0472">Membrane</keyword>
<accession>V9H5Y5</accession>
<dbReference type="PROSITE" id="PS50850">
    <property type="entry name" value="MFS"/>
    <property type="match status" value="1"/>
</dbReference>
<dbReference type="RefSeq" id="WP_002641687.1">
    <property type="nucleotide sequence ID" value="NZ_CP019448.1"/>
</dbReference>
<dbReference type="EMBL" id="ADCY02000021">
    <property type="protein sequence ID" value="EFG31024.1"/>
    <property type="molecule type" value="Genomic_DNA"/>
</dbReference>
<dbReference type="InterPro" id="IPR020846">
    <property type="entry name" value="MFS_dom"/>
</dbReference>
<dbReference type="InterPro" id="IPR036259">
    <property type="entry name" value="MFS_trans_sf"/>
</dbReference>
<feature type="transmembrane region" description="Helical" evidence="4">
    <location>
        <begin position="12"/>
        <end position="32"/>
    </location>
</feature>
<feature type="transmembrane region" description="Helical" evidence="4">
    <location>
        <begin position="314"/>
        <end position="334"/>
    </location>
</feature>
<feature type="transmembrane region" description="Helical" evidence="4">
    <location>
        <begin position="44"/>
        <end position="63"/>
    </location>
</feature>
<evidence type="ECO:0000256" key="4">
    <source>
        <dbReference type="SAM" id="Phobius"/>
    </source>
</evidence>
<feature type="transmembrane region" description="Helical" evidence="4">
    <location>
        <begin position="104"/>
        <end position="128"/>
    </location>
</feature>
<name>V9H5Y5_9NEIS</name>
<sequence>MTHTNTSYLKLWLFVLAVAFILMVTIGMRMTLGLFVQPLVNTTTLSIAQVSLAVAITQLMWGVSQPLSGALSDRFGTWTVLWVGTTMLVIGWLLTSFFPTQWGLLLGMGVLVALGMGAGSWSILMSLIANRLPERMRGTASGVANAGGSFGQFVFAPMLQGLISLPAVGWKGAMWVLAAWAILILPTARWLTRGMTAPQIVPSVAHTSHDSIKKAIKQAVKNRNYILLHLGFATCGFHVAFLATHLPTEIALCGLPVSVASTSLAIVGIANLVGSLIVGWCVGRWRNKSILATLYAIRVGLIAVYIFMPRTDMNFYIFAAGLGLTWLATVPPTAALTGKLFGTRYLATLFGLTLLSHQIGGFLGAYLGGKSIVVFGDYGWMWYADLGLAGLAAILNWAIREPKI</sequence>
<dbReference type="OrthoDB" id="146345at2"/>
<evidence type="ECO:0000259" key="5">
    <source>
        <dbReference type="PROSITE" id="PS50850"/>
    </source>
</evidence>
<dbReference type="AlphaFoldDB" id="V9H5Y5"/>
<dbReference type="Proteomes" id="UP000017813">
    <property type="component" value="Unassembled WGS sequence"/>
</dbReference>
<dbReference type="Pfam" id="PF07690">
    <property type="entry name" value="MFS_1"/>
    <property type="match status" value="1"/>
</dbReference>
<feature type="transmembrane region" description="Helical" evidence="4">
    <location>
        <begin position="75"/>
        <end position="98"/>
    </location>
</feature>
<dbReference type="eggNOG" id="COG2814">
    <property type="taxonomic scope" value="Bacteria"/>
</dbReference>
<comment type="caution">
    <text evidence="6">The sequence shown here is derived from an EMBL/GenBank/DDBJ whole genome shotgun (WGS) entry which is preliminary data.</text>
</comment>
<keyword evidence="2 4" id="KW-1133">Transmembrane helix</keyword>
<protein>
    <recommendedName>
        <fullName evidence="5">Major facilitator superfamily (MFS) profile domain-containing protein</fullName>
    </recommendedName>
</protein>
<feature type="transmembrane region" description="Helical" evidence="4">
    <location>
        <begin position="346"/>
        <end position="368"/>
    </location>
</feature>
<evidence type="ECO:0000256" key="3">
    <source>
        <dbReference type="ARBA" id="ARBA00023136"/>
    </source>
</evidence>
<dbReference type="InterPro" id="IPR011701">
    <property type="entry name" value="MFS"/>
</dbReference>
<dbReference type="PANTHER" id="PTHR11360">
    <property type="entry name" value="MONOCARBOXYLATE TRANSPORTER"/>
    <property type="match status" value="1"/>
</dbReference>
<reference evidence="6 7" key="1">
    <citation type="submission" date="2010-03" db="EMBL/GenBank/DDBJ databases">
        <authorList>
            <consortium name="The Broad Institute Genome Sequencing Platform"/>
            <person name="Ward D."/>
            <person name="Earl A."/>
            <person name="Feldgarden M."/>
            <person name="Gevers D."/>
            <person name="Young S."/>
            <person name="Zeng Q."/>
            <person name="Koehrsen M."/>
            <person name="Alvarado L."/>
            <person name="Berlin A.M."/>
            <person name="Borenstein D."/>
            <person name="Chapman S.B."/>
            <person name="Chen Z."/>
            <person name="Engels R."/>
            <person name="Freedman E."/>
            <person name="Gellesch M."/>
            <person name="Goldberg J."/>
            <person name="Griggs A."/>
            <person name="Gujja S."/>
            <person name="Heilman E.R."/>
            <person name="Heiman D.I."/>
            <person name="Hepburn T.A."/>
            <person name="Howarth C."/>
            <person name="Jen D."/>
            <person name="Larson L."/>
            <person name="Mehta T."/>
            <person name="Park D."/>
            <person name="Pearson M."/>
            <person name="Richards J."/>
            <person name="Roberts A."/>
            <person name="Saif S."/>
            <person name="Shea T.D."/>
            <person name="Shenoy N."/>
            <person name="Sisk P."/>
            <person name="Stolte C."/>
            <person name="Sykes S.N."/>
            <person name="Walk T."/>
            <person name="White J."/>
            <person name="Yandava C."/>
            <person name="Izard J."/>
            <person name="Baranova O.V."/>
            <person name="Blanton J.M."/>
            <person name="Tanner A.C."/>
            <person name="Dewhirst F."/>
            <person name="Haas B."/>
            <person name="Nusbaum C."/>
            <person name="Birren B."/>
        </authorList>
    </citation>
    <scope>NUCLEOTIDE SEQUENCE [LARGE SCALE GENOMIC DNA]</scope>
    <source>
        <strain evidence="6 7">ATCC 29453</strain>
    </source>
</reference>
<feature type="transmembrane region" description="Helical" evidence="4">
    <location>
        <begin position="264"/>
        <end position="283"/>
    </location>
</feature>